<dbReference type="AlphaFoldDB" id="A0A178Z8P4"/>
<gene>
    <name evidence="3" type="ORF">AYL99_10013</name>
</gene>
<name>A0A178Z8P4_9EURO</name>
<evidence type="ECO:0000313" key="3">
    <source>
        <dbReference type="EMBL" id="OAP55861.1"/>
    </source>
</evidence>
<dbReference type="InterPro" id="IPR024983">
    <property type="entry name" value="CHAT_dom"/>
</dbReference>
<accession>A0A178Z8P4</accession>
<evidence type="ECO:0000313" key="4">
    <source>
        <dbReference type="Proteomes" id="UP000078343"/>
    </source>
</evidence>
<dbReference type="OrthoDB" id="9991317at2759"/>
<comment type="caution">
    <text evidence="3">The sequence shown here is derived from an EMBL/GenBank/DDBJ whole genome shotgun (WGS) entry which is preliminary data.</text>
</comment>
<feature type="region of interest" description="Disordered" evidence="1">
    <location>
        <begin position="156"/>
        <end position="182"/>
    </location>
</feature>
<evidence type="ECO:0000256" key="1">
    <source>
        <dbReference type="SAM" id="MobiDB-lite"/>
    </source>
</evidence>
<dbReference type="GeneID" id="30014181"/>
<sequence>MDASNSSVAFTSCVSGVDSFLPHTVDELRTMLVPPHLPPDNEEPFLFILFRRTNANFRNALESTTSEISRRIAIVEDAIEKYKHIVENSQERELKVRTHNMAIAALELRCFLSPSTKHREQYMQYFNTAVPDIRDHPAEYSFREKWKRELQMAGAVGGEMPSSSSSNGAQPLSPSSQAVFPPGDDERIKFSRRYAAVAERFNSEYDRTYDVKHLAESVDSLKRAVYQLPDGFKKEQIVLKDNLCTKLGRMAEATGSSAAISEALVINKECREAAEQLPDKDGRIVFARTLLHAGILLKMRALSNGTYSDLDQAIECHDGALQVLKAQSGQEVEAMKVALTIEITACLTRRFWTFGGCKTDVERAVRLCTVAQRTRRGYEIQATLSEALLARYHATRSPDDFHRAFVHGAKAVLQTDRNDPKYAEYLQFLAEIYLDGYENYARQPNLRFIRARARAVRPGISTALPRRRYRRITRVTSVKTVGLAVPTHRQQDLKTALLLLRVAATSPAVPMTRLLASARLGLCLCYLRSWSEASAALDAALALLPRAVPRILPLHDTLGILKKLYGMSTLAAGAKLRAGKSACEALMALESGRCYLYGIMLYSRPVQAASPDLANQRNAILARIDTFQTQDPGSPVVSTISEMVKNIDTLKLLDSKIRQHPGLENFQRPLTEGDLISLASEGPIVCFITNQAGSYLIAVTQDDIRKRKLTGLDESKLRADVRLATKPRPVTKGVAQTLQDYNKDLSKILSDLWTMAVQPALDELGLLLKPATGLTSRIWWITSDLMGLLPIHAAGQFNLPDNSLLFGQAVRESAGDFIVSSYTPSFRLLQESRRNRTALPEKDQCHILMVAMPETAGCDDLNVAQDIESVQQILKLAGWREPVVLMCPSKAEVVVALLKCHIAIFACHGTANRLDPSRSGLLLRANERGVPEILSMTDLQGLGLMHARLACLLACSTGKNAARWLWDECIHIAGGFQLAGFSEVIATLHPVQDRIASRVTKALMGEIVQRREDVSFAGALHSALKAVSKDDNVVEWCPFVHFGA</sequence>
<protein>
    <recommendedName>
        <fullName evidence="2">CHAT domain-containing protein</fullName>
    </recommendedName>
</protein>
<evidence type="ECO:0000259" key="2">
    <source>
        <dbReference type="Pfam" id="PF12770"/>
    </source>
</evidence>
<dbReference type="Pfam" id="PF12770">
    <property type="entry name" value="CHAT"/>
    <property type="match status" value="1"/>
</dbReference>
<dbReference type="Proteomes" id="UP000078343">
    <property type="component" value="Unassembled WGS sequence"/>
</dbReference>
<feature type="domain" description="CHAT" evidence="2">
    <location>
        <begin position="748"/>
        <end position="1043"/>
    </location>
</feature>
<proteinExistence type="predicted"/>
<keyword evidence="4" id="KW-1185">Reference proteome</keyword>
<dbReference type="EMBL" id="LVYI01000010">
    <property type="protein sequence ID" value="OAP55861.1"/>
    <property type="molecule type" value="Genomic_DNA"/>
</dbReference>
<organism evidence="3 4">
    <name type="scientific">Fonsecaea erecta</name>
    <dbReference type="NCBI Taxonomy" id="1367422"/>
    <lineage>
        <taxon>Eukaryota</taxon>
        <taxon>Fungi</taxon>
        <taxon>Dikarya</taxon>
        <taxon>Ascomycota</taxon>
        <taxon>Pezizomycotina</taxon>
        <taxon>Eurotiomycetes</taxon>
        <taxon>Chaetothyriomycetidae</taxon>
        <taxon>Chaetothyriales</taxon>
        <taxon>Herpotrichiellaceae</taxon>
        <taxon>Fonsecaea</taxon>
    </lineage>
</organism>
<reference evidence="3 4" key="1">
    <citation type="submission" date="2016-04" db="EMBL/GenBank/DDBJ databases">
        <title>Draft genome of Fonsecaea erecta CBS 125763.</title>
        <authorList>
            <person name="Weiss V.A."/>
            <person name="Vicente V.A."/>
            <person name="Raittz R.T."/>
            <person name="Moreno L.F."/>
            <person name="De Souza E.M."/>
            <person name="Pedrosa F.O."/>
            <person name="Steffens M.B."/>
            <person name="Faoro H."/>
            <person name="Tadra-Sfeir M.Z."/>
            <person name="Najafzadeh M.J."/>
            <person name="Felipe M.S."/>
            <person name="Teixeira M."/>
            <person name="Sun J."/>
            <person name="Xi L."/>
            <person name="Gomes R."/>
            <person name="De Azevedo C.M."/>
            <person name="Salgado C.G."/>
            <person name="Da Silva M.B."/>
            <person name="Nascimento M.F."/>
            <person name="Queiroz-Telles F."/>
            <person name="Attili D.S."/>
            <person name="Gorbushina A."/>
        </authorList>
    </citation>
    <scope>NUCLEOTIDE SEQUENCE [LARGE SCALE GENOMIC DNA]</scope>
    <source>
        <strain evidence="3 4">CBS 125763</strain>
    </source>
</reference>
<feature type="compositionally biased region" description="Polar residues" evidence="1">
    <location>
        <begin position="161"/>
        <end position="178"/>
    </location>
</feature>
<dbReference type="RefSeq" id="XP_018689228.1">
    <property type="nucleotide sequence ID" value="XM_018841519.1"/>
</dbReference>